<dbReference type="Pfam" id="PF10049">
    <property type="entry name" value="DUF2283"/>
    <property type="match status" value="1"/>
</dbReference>
<evidence type="ECO:0008006" key="2">
    <source>
        <dbReference type="Google" id="ProtNLM"/>
    </source>
</evidence>
<protein>
    <recommendedName>
        <fullName evidence="2">DUF2283 domain-containing protein</fullName>
    </recommendedName>
</protein>
<reference evidence="1" key="1">
    <citation type="submission" date="2015-09" db="EMBL/GenBank/DDBJ databases">
        <authorList>
            <person name="Jackson K.R."/>
            <person name="Lunt B.L."/>
            <person name="Fisher J.N.B."/>
            <person name="Gardner A.V."/>
            <person name="Bailey M.E."/>
            <person name="Deus L.M."/>
            <person name="Earl A.S."/>
            <person name="Gibby P.D."/>
            <person name="Hartmann K.A."/>
            <person name="Liu J.E."/>
            <person name="Manci A.M."/>
            <person name="Nielsen D.A."/>
            <person name="Solomon M.B."/>
            <person name="Breakwell D.P."/>
            <person name="Burnett S.H."/>
            <person name="Grose J.H."/>
        </authorList>
    </citation>
    <scope>NUCLEOTIDE SEQUENCE</scope>
    <source>
        <strain evidence="1">7805</strain>
    </source>
</reference>
<dbReference type="InterPro" id="IPR019270">
    <property type="entry name" value="DUF2283"/>
</dbReference>
<sequence length="72" mass="7857">MASTVKVYFDKEGDFLEVLFSDQPGYMRETDNDAIMERVDEAGNLLGFSVLAVSELSTDQPLVAQLVAGAKI</sequence>
<dbReference type="EMBL" id="LO018304">
    <property type="protein sequence ID" value="CUM61974.1"/>
    <property type="molecule type" value="Genomic_DNA"/>
</dbReference>
<accession>A0A1J1JKD7</accession>
<evidence type="ECO:0000313" key="1">
    <source>
        <dbReference type="EMBL" id="CUM61974.1"/>
    </source>
</evidence>
<organism evidence="1">
    <name type="scientific">Planktothrix agardhii</name>
    <name type="common">Oscillatoria agardhii</name>
    <dbReference type="NCBI Taxonomy" id="1160"/>
    <lineage>
        <taxon>Bacteria</taxon>
        <taxon>Bacillati</taxon>
        <taxon>Cyanobacteriota</taxon>
        <taxon>Cyanophyceae</taxon>
        <taxon>Oscillatoriophycideae</taxon>
        <taxon>Oscillatoriales</taxon>
        <taxon>Microcoleaceae</taxon>
        <taxon>Planktothrix</taxon>
    </lineage>
</organism>
<name>A0A1J1JKD7_PLAAG</name>
<gene>
    <name evidence="1" type="ORF">PLAM_4008</name>
</gene>
<dbReference type="AlphaFoldDB" id="A0A1J1JKD7"/>
<proteinExistence type="predicted"/>
<dbReference type="RefSeq" id="WP_026798168.1">
    <property type="nucleotide sequence ID" value="NZ_CAJCFV010000059.1"/>
</dbReference>